<feature type="transmembrane region" description="Helical" evidence="1">
    <location>
        <begin position="345"/>
        <end position="364"/>
    </location>
</feature>
<keyword evidence="1" id="KW-0472">Membrane</keyword>
<reference evidence="2 3" key="1">
    <citation type="submission" date="2019-09" db="EMBL/GenBank/DDBJ databases">
        <title>Genome sequence and assembly of Adhaeribacter sp.</title>
        <authorList>
            <person name="Chhetri G."/>
        </authorList>
    </citation>
    <scope>NUCLEOTIDE SEQUENCE [LARGE SCALE GENOMIC DNA]</scope>
    <source>
        <strain evidence="2 3">DK36</strain>
    </source>
</reference>
<evidence type="ECO:0000313" key="2">
    <source>
        <dbReference type="EMBL" id="KAA5541730.1"/>
    </source>
</evidence>
<dbReference type="Gene3D" id="1.10.390.10">
    <property type="entry name" value="Neutral Protease Domain 2"/>
    <property type="match status" value="1"/>
</dbReference>
<gene>
    <name evidence="2" type="ORF">F0145_20300</name>
</gene>
<feature type="transmembrane region" description="Helical" evidence="1">
    <location>
        <begin position="73"/>
        <end position="96"/>
    </location>
</feature>
<keyword evidence="3" id="KW-1185">Reference proteome</keyword>
<proteinExistence type="predicted"/>
<dbReference type="Pfam" id="PF12730">
    <property type="entry name" value="ABC2_membrane_4"/>
    <property type="match status" value="1"/>
</dbReference>
<feature type="transmembrane region" description="Helical" evidence="1">
    <location>
        <begin position="116"/>
        <end position="137"/>
    </location>
</feature>
<feature type="transmembrane region" description="Helical" evidence="1">
    <location>
        <begin position="20"/>
        <end position="42"/>
    </location>
</feature>
<feature type="transmembrane region" description="Helical" evidence="1">
    <location>
        <begin position="210"/>
        <end position="227"/>
    </location>
</feature>
<evidence type="ECO:0008006" key="4">
    <source>
        <dbReference type="Google" id="ProtNLM"/>
    </source>
</evidence>
<dbReference type="Proteomes" id="UP000323426">
    <property type="component" value="Unassembled WGS sequence"/>
</dbReference>
<protein>
    <recommendedName>
        <fullName evidence="4">Peptidase M1 membrane alanine aminopeptidase domain-containing protein</fullName>
    </recommendedName>
</protein>
<feature type="transmembrane region" description="Helical" evidence="1">
    <location>
        <begin position="144"/>
        <end position="165"/>
    </location>
</feature>
<feature type="transmembrane region" description="Helical" evidence="1">
    <location>
        <begin position="547"/>
        <end position="569"/>
    </location>
</feature>
<accession>A0A5M6D583</accession>
<name>A0A5M6D583_9BACT</name>
<dbReference type="EMBL" id="VWSF01000020">
    <property type="protein sequence ID" value="KAA5541730.1"/>
    <property type="molecule type" value="Genomic_DNA"/>
</dbReference>
<keyword evidence="1" id="KW-0812">Transmembrane</keyword>
<feature type="transmembrane region" description="Helical" evidence="1">
    <location>
        <begin position="463"/>
        <end position="485"/>
    </location>
</feature>
<evidence type="ECO:0000313" key="3">
    <source>
        <dbReference type="Proteomes" id="UP000323426"/>
    </source>
</evidence>
<feature type="transmembrane region" description="Helical" evidence="1">
    <location>
        <begin position="505"/>
        <end position="526"/>
    </location>
</feature>
<sequence length="1167" mass="130847">MTRDGSLSEVLYADFFLNSPFAIAKTTVFGSLIWLVMAAAIAGDAAGRDVAMGMHPLLYTAPVSKAQYLGGRFLAALLLNALLLLAVQAGILLGVYLPGVDAELIGPFRPAAFLTAYAFISLPNAFVATAFQFALAVRSGRAMTSYLGSFLIIFMGFFVASVLFFRQSLGTLLDPIGIRFVVEDMAHLWTPFEKNWRLMALEGPVLTNRFLWLAIGLLALAATYLGFRFTHRAGSNWWLRIPQLFGIYKTVPEKHPIFVPGITASTPIAVPQRFGMVLHTQQMLTIAWASFRTIATSWAGLALLAGIPLLTIPVVLDQMASNGVPLVPTTTLVIAELTASLSDELSRWVIIPFLLVFFAGELVWRERDAGLGEIIDALPGSEWPLFLGKLLGLSLMLAVFLILQATAGIIAQSLMGYEHFEIGLYLKIMFGLQFPEYFLFALLALVVHVVVDQKYVGHLVTIILYVFIALASLFGIEHNLLIYGAGPGWSYSEMRGFGPSIMPWLWFKGYWAAWALLLAVVARVLWVRGREKSISKRLWLARNRYTGRTALIAWAAILFILTSGTFIFYNTNVLNQYRTATELKERSAAYEHRYGQYAKMPQPRLKATTLHVEIYPHQLALTIRGTYSLVNRSNTAINAIHLTTAADVETGKVTFDQTVAQVLTDESLHYRIYKLEKPLPPGDSMQVNFRVRVAPHGFRENGVDASVVENGTYFTNNWLPVIGYQSSRELITASDRRQHGLAPRRIIASLYDPAARKKSDEGSTFEAVVVTDIDQVAVAPGELRRTWTKGGRRYFHYSTNDPVGNEYAFFSAKYALHEASWQNPDGSGQEVAIRIFHHPQHTAHLNRMVRSIRASLDYYTAQFGPYRRNYLSVVERPGNGTGMHADAGMITHAEGFTFWNPKNEPGSHDHPFAIVAHEMAHLWTVPYANVEGAPVMSESLAWYYGMKVVEQKGKEHLRQLLNFMRQPYPYPAIHRGEPLLRGLDPYLSYRRGPFALYALSEYIGEEQVNKALRRLLEKHRPQDAPLATTLDLYRELQAVTPDSLQYLLHDLFKVNTYWELQTKRATTKPAGANAWQVTLEVEARKVVTDTAGVETEVPMHDWIAIGIFDEAKNIATKEPLYLQKHRIRSGKQTLKLRVTRKPSWAGIDPDYLLIDLKTDDNIIAIKP</sequence>
<dbReference type="AlphaFoldDB" id="A0A5M6D583"/>
<feature type="transmembrane region" description="Helical" evidence="1">
    <location>
        <begin position="385"/>
        <end position="410"/>
    </location>
</feature>
<keyword evidence="1" id="KW-1133">Transmembrane helix</keyword>
<dbReference type="SUPFAM" id="SSF55486">
    <property type="entry name" value="Metalloproteases ('zincins'), catalytic domain"/>
    <property type="match status" value="1"/>
</dbReference>
<feature type="transmembrane region" description="Helical" evidence="1">
    <location>
        <begin position="298"/>
        <end position="316"/>
    </location>
</feature>
<dbReference type="InterPro" id="IPR027268">
    <property type="entry name" value="Peptidase_M4/M1_CTD_sf"/>
</dbReference>
<organism evidence="2 3">
    <name type="scientific">Adhaeribacter rhizoryzae</name>
    <dbReference type="NCBI Taxonomy" id="2607907"/>
    <lineage>
        <taxon>Bacteria</taxon>
        <taxon>Pseudomonadati</taxon>
        <taxon>Bacteroidota</taxon>
        <taxon>Cytophagia</taxon>
        <taxon>Cytophagales</taxon>
        <taxon>Hymenobacteraceae</taxon>
        <taxon>Adhaeribacter</taxon>
    </lineage>
</organism>
<feature type="transmembrane region" description="Helical" evidence="1">
    <location>
        <begin position="430"/>
        <end position="451"/>
    </location>
</feature>
<evidence type="ECO:0000256" key="1">
    <source>
        <dbReference type="SAM" id="Phobius"/>
    </source>
</evidence>
<comment type="caution">
    <text evidence="2">The sequence shown here is derived from an EMBL/GenBank/DDBJ whole genome shotgun (WGS) entry which is preliminary data.</text>
</comment>